<proteinExistence type="predicted"/>
<sequence length="60" mass="6787">LDVASIVPPPYFLEIDGALCVGNLRNRPIFECRLCNALTPSNNKIVRQHIKNFHNIDDNP</sequence>
<comment type="caution">
    <text evidence="1">The sequence shown here is derived from an EMBL/GenBank/DDBJ whole genome shotgun (WGS) entry which is preliminary data.</text>
</comment>
<feature type="non-terminal residue" evidence="1">
    <location>
        <position position="60"/>
    </location>
</feature>
<accession>A0ACA9QEQ1</accession>
<dbReference type="EMBL" id="CAJVPU010045536">
    <property type="protein sequence ID" value="CAG8749768.1"/>
    <property type="molecule type" value="Genomic_DNA"/>
</dbReference>
<feature type="non-terminal residue" evidence="1">
    <location>
        <position position="1"/>
    </location>
</feature>
<name>A0ACA9QEQ1_9GLOM</name>
<evidence type="ECO:0000313" key="2">
    <source>
        <dbReference type="Proteomes" id="UP000789702"/>
    </source>
</evidence>
<organism evidence="1 2">
    <name type="scientific">Dentiscutata heterogama</name>
    <dbReference type="NCBI Taxonomy" id="1316150"/>
    <lineage>
        <taxon>Eukaryota</taxon>
        <taxon>Fungi</taxon>
        <taxon>Fungi incertae sedis</taxon>
        <taxon>Mucoromycota</taxon>
        <taxon>Glomeromycotina</taxon>
        <taxon>Glomeromycetes</taxon>
        <taxon>Diversisporales</taxon>
        <taxon>Gigasporaceae</taxon>
        <taxon>Dentiscutata</taxon>
    </lineage>
</organism>
<gene>
    <name evidence="1" type="ORF">DHETER_LOCUS14566</name>
</gene>
<keyword evidence="2" id="KW-1185">Reference proteome</keyword>
<evidence type="ECO:0000313" key="1">
    <source>
        <dbReference type="EMBL" id="CAG8749768.1"/>
    </source>
</evidence>
<protein>
    <submittedName>
        <fullName evidence="1">14486_t:CDS:1</fullName>
    </submittedName>
</protein>
<reference evidence="1" key="1">
    <citation type="submission" date="2021-06" db="EMBL/GenBank/DDBJ databases">
        <authorList>
            <person name="Kallberg Y."/>
            <person name="Tangrot J."/>
            <person name="Rosling A."/>
        </authorList>
    </citation>
    <scope>NUCLEOTIDE SEQUENCE</scope>
    <source>
        <strain evidence="1">IL203A</strain>
    </source>
</reference>
<dbReference type="Proteomes" id="UP000789702">
    <property type="component" value="Unassembled WGS sequence"/>
</dbReference>